<feature type="transmembrane region" description="Helical" evidence="1">
    <location>
        <begin position="45"/>
        <end position="63"/>
    </location>
</feature>
<protein>
    <submittedName>
        <fullName evidence="2">DUF5313 domain-containing protein</fullName>
    </submittedName>
</protein>
<reference evidence="2" key="1">
    <citation type="submission" date="2022-08" db="EMBL/GenBank/DDBJ databases">
        <title>Genome analysis of Corynebacteriales strain.</title>
        <authorList>
            <person name="Lee S.D."/>
        </authorList>
    </citation>
    <scope>NUCLEOTIDE SEQUENCE</scope>
    <source>
        <strain evidence="2">D3-21</strain>
    </source>
</reference>
<proteinExistence type="predicted"/>
<organism evidence="2 3">
    <name type="scientific">Speluncibacter jeojiensis</name>
    <dbReference type="NCBI Taxonomy" id="2710754"/>
    <lineage>
        <taxon>Bacteria</taxon>
        <taxon>Bacillati</taxon>
        <taxon>Actinomycetota</taxon>
        <taxon>Actinomycetes</taxon>
        <taxon>Mycobacteriales</taxon>
        <taxon>Speluncibacteraceae</taxon>
        <taxon>Speluncibacter</taxon>
    </lineage>
</organism>
<dbReference type="InterPro" id="IPR035197">
    <property type="entry name" value="DUF5313"/>
</dbReference>
<dbReference type="AlphaFoldDB" id="A0A9X4M1C6"/>
<comment type="caution">
    <text evidence="2">The sequence shown here is derived from an EMBL/GenBank/DDBJ whole genome shotgun (WGS) entry which is preliminary data.</text>
</comment>
<keyword evidence="1" id="KW-1133">Transmembrane helix</keyword>
<dbReference type="RefSeq" id="WP_332520441.1">
    <property type="nucleotide sequence ID" value="NZ_JANRHA010000012.1"/>
</dbReference>
<feature type="transmembrane region" description="Helical" evidence="1">
    <location>
        <begin position="69"/>
        <end position="89"/>
    </location>
</feature>
<accession>A0A9X4M1C6</accession>
<evidence type="ECO:0000313" key="2">
    <source>
        <dbReference type="EMBL" id="MDG3016228.1"/>
    </source>
</evidence>
<keyword evidence="1" id="KW-0472">Membrane</keyword>
<gene>
    <name evidence="2" type="ORF">NVS88_16865</name>
</gene>
<evidence type="ECO:0000313" key="3">
    <source>
        <dbReference type="Proteomes" id="UP001152755"/>
    </source>
</evidence>
<dbReference type="Proteomes" id="UP001152755">
    <property type="component" value="Unassembled WGS sequence"/>
</dbReference>
<sequence length="128" mass="14513">MSTPVSLRRPSPLQYLAYCYGRTLPPSMNDWVRNDLAGPGAGRRTVVRVTIPVIVLLAPLLLFPTTPLVLASMTLPIVIPFVYFAIALNKIYRAARLKRHGLDPEAVDELARRRDERMHREYAARFGR</sequence>
<name>A0A9X4M1C6_9ACTN</name>
<dbReference type="Pfam" id="PF17240">
    <property type="entry name" value="DUF5313"/>
    <property type="match status" value="1"/>
</dbReference>
<dbReference type="EMBL" id="JANRHA010000012">
    <property type="protein sequence ID" value="MDG3016228.1"/>
    <property type="molecule type" value="Genomic_DNA"/>
</dbReference>
<keyword evidence="1" id="KW-0812">Transmembrane</keyword>
<keyword evidence="3" id="KW-1185">Reference proteome</keyword>
<evidence type="ECO:0000256" key="1">
    <source>
        <dbReference type="SAM" id="Phobius"/>
    </source>
</evidence>